<dbReference type="PROSITE" id="PS50240">
    <property type="entry name" value="TRYPSIN_DOM"/>
    <property type="match status" value="1"/>
</dbReference>
<sequence>MYDDNALIDQYDIALLKLKDPLVFTNRVKAVELASSEAKEGEMAWVTGFGRQEIMRGAYVDLPHLMAIQLPIIELKKCRNLLSHVADDMICAGRKTGNYDACTGDSGGPMVTKKGQVGIVAWGLGCGREGVPGVYTSVAYHKRWIAKRVQENTE</sequence>
<dbReference type="SUPFAM" id="SSF50494">
    <property type="entry name" value="Trypsin-like serine proteases"/>
    <property type="match status" value="1"/>
</dbReference>
<dbReference type="Gene3D" id="2.40.10.10">
    <property type="entry name" value="Trypsin-like serine proteases"/>
    <property type="match status" value="1"/>
</dbReference>
<dbReference type="GO" id="GO:0005615">
    <property type="term" value="C:extracellular space"/>
    <property type="evidence" value="ECO:0007669"/>
    <property type="project" value="TreeGrafter"/>
</dbReference>
<comment type="subcellular location">
    <subcellularLocation>
        <location evidence="1">Secreted</location>
    </subcellularLocation>
</comment>
<organism evidence="9 10">
    <name type="scientific">Polyplax serrata</name>
    <name type="common">Common mouse louse</name>
    <dbReference type="NCBI Taxonomy" id="468196"/>
    <lineage>
        <taxon>Eukaryota</taxon>
        <taxon>Metazoa</taxon>
        <taxon>Ecdysozoa</taxon>
        <taxon>Arthropoda</taxon>
        <taxon>Hexapoda</taxon>
        <taxon>Insecta</taxon>
        <taxon>Pterygota</taxon>
        <taxon>Neoptera</taxon>
        <taxon>Paraneoptera</taxon>
        <taxon>Psocodea</taxon>
        <taxon>Troctomorpha</taxon>
        <taxon>Phthiraptera</taxon>
        <taxon>Anoplura</taxon>
        <taxon>Polyplacidae</taxon>
        <taxon>Polyplax</taxon>
    </lineage>
</organism>
<dbReference type="InterPro" id="IPR050127">
    <property type="entry name" value="Serine_Proteases_S1"/>
</dbReference>
<name>A0AAN8P0X9_POLSC</name>
<proteinExistence type="inferred from homology"/>
<evidence type="ECO:0000259" key="8">
    <source>
        <dbReference type="PROSITE" id="PS50240"/>
    </source>
</evidence>
<evidence type="ECO:0000256" key="3">
    <source>
        <dbReference type="ARBA" id="ARBA00022670"/>
    </source>
</evidence>
<evidence type="ECO:0000256" key="5">
    <source>
        <dbReference type="ARBA" id="ARBA00022825"/>
    </source>
</evidence>
<evidence type="ECO:0000313" key="10">
    <source>
        <dbReference type="Proteomes" id="UP001372834"/>
    </source>
</evidence>
<dbReference type="PANTHER" id="PTHR24264:SF65">
    <property type="entry name" value="SRCR DOMAIN-CONTAINING PROTEIN"/>
    <property type="match status" value="1"/>
</dbReference>
<evidence type="ECO:0000256" key="4">
    <source>
        <dbReference type="ARBA" id="ARBA00022801"/>
    </source>
</evidence>
<dbReference type="InterPro" id="IPR033116">
    <property type="entry name" value="TRYPSIN_SER"/>
</dbReference>
<reference evidence="9 10" key="1">
    <citation type="submission" date="2023-10" db="EMBL/GenBank/DDBJ databases">
        <title>Genomes of two closely related lineages of the louse Polyplax serrata with different host specificities.</title>
        <authorList>
            <person name="Martinu J."/>
            <person name="Tarabai H."/>
            <person name="Stefka J."/>
            <person name="Hypsa V."/>
        </authorList>
    </citation>
    <scope>NUCLEOTIDE SEQUENCE [LARGE SCALE GENOMIC DNA]</scope>
    <source>
        <strain evidence="9">HR10_N</strain>
    </source>
</reference>
<evidence type="ECO:0000256" key="2">
    <source>
        <dbReference type="ARBA" id="ARBA00022525"/>
    </source>
</evidence>
<evidence type="ECO:0000256" key="6">
    <source>
        <dbReference type="ARBA" id="ARBA00023157"/>
    </source>
</evidence>
<dbReference type="GO" id="GO:0004252">
    <property type="term" value="F:serine-type endopeptidase activity"/>
    <property type="evidence" value="ECO:0007669"/>
    <property type="project" value="InterPro"/>
</dbReference>
<dbReference type="InterPro" id="IPR001314">
    <property type="entry name" value="Peptidase_S1A"/>
</dbReference>
<dbReference type="PRINTS" id="PR00722">
    <property type="entry name" value="CHYMOTRYPSIN"/>
</dbReference>
<keyword evidence="2" id="KW-0964">Secreted</keyword>
<evidence type="ECO:0000313" key="9">
    <source>
        <dbReference type="EMBL" id="KAK6630504.1"/>
    </source>
</evidence>
<evidence type="ECO:0000256" key="1">
    <source>
        <dbReference type="ARBA" id="ARBA00004613"/>
    </source>
</evidence>
<dbReference type="EMBL" id="JAWJWE010000011">
    <property type="protein sequence ID" value="KAK6630504.1"/>
    <property type="molecule type" value="Genomic_DNA"/>
</dbReference>
<evidence type="ECO:0000256" key="7">
    <source>
        <dbReference type="ARBA" id="ARBA00024195"/>
    </source>
</evidence>
<dbReference type="Pfam" id="PF00089">
    <property type="entry name" value="Trypsin"/>
    <property type="match status" value="1"/>
</dbReference>
<dbReference type="CDD" id="cd00190">
    <property type="entry name" value="Tryp_SPc"/>
    <property type="match status" value="1"/>
</dbReference>
<dbReference type="AlphaFoldDB" id="A0AAN8P0X9"/>
<accession>A0AAN8P0X9</accession>
<dbReference type="InterPro" id="IPR043504">
    <property type="entry name" value="Peptidase_S1_PA_chymotrypsin"/>
</dbReference>
<dbReference type="Proteomes" id="UP001372834">
    <property type="component" value="Unassembled WGS sequence"/>
</dbReference>
<dbReference type="InterPro" id="IPR009003">
    <property type="entry name" value="Peptidase_S1_PA"/>
</dbReference>
<gene>
    <name evidence="9" type="ORF">RUM43_014849</name>
</gene>
<dbReference type="GO" id="GO:0006508">
    <property type="term" value="P:proteolysis"/>
    <property type="evidence" value="ECO:0007669"/>
    <property type="project" value="UniProtKB-KW"/>
</dbReference>
<keyword evidence="5" id="KW-0720">Serine protease</keyword>
<protein>
    <recommendedName>
        <fullName evidence="8">Peptidase S1 domain-containing protein</fullName>
    </recommendedName>
</protein>
<keyword evidence="4" id="KW-0378">Hydrolase</keyword>
<dbReference type="SMART" id="SM00020">
    <property type="entry name" value="Tryp_SPc"/>
    <property type="match status" value="1"/>
</dbReference>
<comment type="caution">
    <text evidence="9">The sequence shown here is derived from an EMBL/GenBank/DDBJ whole genome shotgun (WGS) entry which is preliminary data.</text>
</comment>
<dbReference type="FunFam" id="2.40.10.10:FF:000002">
    <property type="entry name" value="Transmembrane protease serine"/>
    <property type="match status" value="1"/>
</dbReference>
<comment type="similarity">
    <text evidence="7">Belongs to the peptidase S1 family. CLIP subfamily.</text>
</comment>
<dbReference type="PANTHER" id="PTHR24264">
    <property type="entry name" value="TRYPSIN-RELATED"/>
    <property type="match status" value="1"/>
</dbReference>
<feature type="domain" description="Peptidase S1" evidence="8">
    <location>
        <begin position="1"/>
        <end position="150"/>
    </location>
</feature>
<dbReference type="PROSITE" id="PS00135">
    <property type="entry name" value="TRYPSIN_SER"/>
    <property type="match status" value="1"/>
</dbReference>
<dbReference type="InterPro" id="IPR001254">
    <property type="entry name" value="Trypsin_dom"/>
</dbReference>
<keyword evidence="3" id="KW-0645">Protease</keyword>
<keyword evidence="6" id="KW-1015">Disulfide bond</keyword>